<keyword evidence="5 8" id="KW-0472">Membrane</keyword>
<evidence type="ECO:0000259" key="9">
    <source>
        <dbReference type="Pfam" id="PF00060"/>
    </source>
</evidence>
<evidence type="ECO:0000313" key="10">
    <source>
        <dbReference type="EMBL" id="KAJ8309978.1"/>
    </source>
</evidence>
<dbReference type="Gene3D" id="3.40.190.10">
    <property type="entry name" value="Periplasmic binding protein-like II"/>
    <property type="match status" value="1"/>
</dbReference>
<gene>
    <name evidence="10" type="ORF">KUTeg_011843</name>
</gene>
<comment type="caution">
    <text evidence="10">The sequence shown here is derived from an EMBL/GenBank/DDBJ whole genome shotgun (WGS) entry which is preliminary data.</text>
</comment>
<name>A0ABQ9EXU7_TEGGR</name>
<proteinExistence type="predicted"/>
<dbReference type="PANTHER" id="PTHR42643:SF24">
    <property type="entry name" value="IONOTROPIC RECEPTOR 60A"/>
    <property type="match status" value="1"/>
</dbReference>
<evidence type="ECO:0000256" key="8">
    <source>
        <dbReference type="SAM" id="Phobius"/>
    </source>
</evidence>
<keyword evidence="4 8" id="KW-1133">Transmembrane helix</keyword>
<dbReference type="InterPro" id="IPR052192">
    <property type="entry name" value="Insect_Ionotropic_Sensory_Rcpt"/>
</dbReference>
<evidence type="ECO:0000256" key="3">
    <source>
        <dbReference type="ARBA" id="ARBA00022692"/>
    </source>
</evidence>
<dbReference type="Proteomes" id="UP001217089">
    <property type="component" value="Unassembled WGS sequence"/>
</dbReference>
<evidence type="ECO:0000256" key="1">
    <source>
        <dbReference type="ARBA" id="ARBA00004651"/>
    </source>
</evidence>
<feature type="domain" description="Ionotropic glutamate receptor C-terminal" evidence="9">
    <location>
        <begin position="136"/>
        <end position="200"/>
    </location>
</feature>
<comment type="subcellular location">
    <subcellularLocation>
        <location evidence="1">Cell membrane</location>
        <topology evidence="1">Multi-pass membrane protein</topology>
    </subcellularLocation>
</comment>
<feature type="transmembrane region" description="Helical" evidence="8">
    <location>
        <begin position="100"/>
        <end position="122"/>
    </location>
</feature>
<keyword evidence="2" id="KW-1003">Cell membrane</keyword>
<organism evidence="10 11">
    <name type="scientific">Tegillarca granosa</name>
    <name type="common">Malaysian cockle</name>
    <name type="synonym">Anadara granosa</name>
    <dbReference type="NCBI Taxonomy" id="220873"/>
    <lineage>
        <taxon>Eukaryota</taxon>
        <taxon>Metazoa</taxon>
        <taxon>Spiralia</taxon>
        <taxon>Lophotrochozoa</taxon>
        <taxon>Mollusca</taxon>
        <taxon>Bivalvia</taxon>
        <taxon>Autobranchia</taxon>
        <taxon>Pteriomorphia</taxon>
        <taxon>Arcoida</taxon>
        <taxon>Arcoidea</taxon>
        <taxon>Arcidae</taxon>
        <taxon>Tegillarca</taxon>
    </lineage>
</organism>
<feature type="transmembrane region" description="Helical" evidence="8">
    <location>
        <begin position="57"/>
        <end position="79"/>
    </location>
</feature>
<keyword evidence="3 8" id="KW-0812">Transmembrane</keyword>
<keyword evidence="7" id="KW-0325">Glycoprotein</keyword>
<evidence type="ECO:0000256" key="2">
    <source>
        <dbReference type="ARBA" id="ARBA00022475"/>
    </source>
</evidence>
<keyword evidence="11" id="KW-1185">Reference proteome</keyword>
<feature type="transmembrane region" description="Helical" evidence="8">
    <location>
        <begin position="151"/>
        <end position="173"/>
    </location>
</feature>
<protein>
    <recommendedName>
        <fullName evidence="9">Ionotropic glutamate receptor C-terminal domain-containing protein</fullName>
    </recommendedName>
</protein>
<dbReference type="PANTHER" id="PTHR42643">
    <property type="entry name" value="IONOTROPIC RECEPTOR 20A-RELATED"/>
    <property type="match status" value="1"/>
</dbReference>
<evidence type="ECO:0000256" key="4">
    <source>
        <dbReference type="ARBA" id="ARBA00022989"/>
    </source>
</evidence>
<accession>A0ABQ9EXU7</accession>
<keyword evidence="6" id="KW-0675">Receptor</keyword>
<evidence type="ECO:0000256" key="7">
    <source>
        <dbReference type="ARBA" id="ARBA00023180"/>
    </source>
</evidence>
<dbReference type="InterPro" id="IPR001320">
    <property type="entry name" value="Iontro_rcpt_C"/>
</dbReference>
<sequence length="296" mass="34304">MDLADLEVDLMVAPNSIQASRESVMDFTYPFFFDTMTFLVKRADPNRYKWKTLIDPLSWQVLVCVAVSLPTCAFILFVLERYNQYYVVAVEKPHGFQYAFWYMLGALLTQGNHKYFMIFQIVNLRHSSRRVDVFGGAIPPSSQSGRTLISFWWIFSIVLVATYSGNLIAFLTVTKEKLPFKTFSMVAEQKEYVWGVCGGTYIETYFEISPVPTFRKLWSGIQRNIHSHPEILDLNPEVHVQKVLNEDYVFFCDKTYFEILAGKDCRFVIGEEEYPNMNYAVGLPNNSAYTRLFSTK</sequence>
<dbReference type="SUPFAM" id="SSF53850">
    <property type="entry name" value="Periplasmic binding protein-like II"/>
    <property type="match status" value="1"/>
</dbReference>
<evidence type="ECO:0000256" key="5">
    <source>
        <dbReference type="ARBA" id="ARBA00023136"/>
    </source>
</evidence>
<evidence type="ECO:0000256" key="6">
    <source>
        <dbReference type="ARBA" id="ARBA00023170"/>
    </source>
</evidence>
<evidence type="ECO:0000313" key="11">
    <source>
        <dbReference type="Proteomes" id="UP001217089"/>
    </source>
</evidence>
<dbReference type="Gene3D" id="1.10.287.70">
    <property type="match status" value="1"/>
</dbReference>
<dbReference type="Pfam" id="PF00060">
    <property type="entry name" value="Lig_chan"/>
    <property type="match status" value="1"/>
</dbReference>
<reference evidence="10 11" key="1">
    <citation type="submission" date="2022-12" db="EMBL/GenBank/DDBJ databases">
        <title>Chromosome-level genome of Tegillarca granosa.</title>
        <authorList>
            <person name="Kim J."/>
        </authorList>
    </citation>
    <scope>NUCLEOTIDE SEQUENCE [LARGE SCALE GENOMIC DNA]</scope>
    <source>
        <strain evidence="10">Teg-2019</strain>
        <tissue evidence="10">Adductor muscle</tissue>
    </source>
</reference>
<dbReference type="EMBL" id="JARBDR010000640">
    <property type="protein sequence ID" value="KAJ8309978.1"/>
    <property type="molecule type" value="Genomic_DNA"/>
</dbReference>